<evidence type="ECO:0000259" key="2">
    <source>
        <dbReference type="PROSITE" id="PS50937"/>
    </source>
</evidence>
<name>A0A0H3N1X6_CLODC</name>
<dbReference type="InterPro" id="IPR000551">
    <property type="entry name" value="MerR-type_HTH_dom"/>
</dbReference>
<dbReference type="CDD" id="cd04782">
    <property type="entry name" value="HTH_BltR"/>
    <property type="match status" value="1"/>
</dbReference>
<evidence type="ECO:0000313" key="4">
    <source>
        <dbReference type="Proteomes" id="UP000002068"/>
    </source>
</evidence>
<organism evidence="3 4">
    <name type="scientific">Clostridioides difficile (strain CD196)</name>
    <name type="common">Peptoclostridium difficile</name>
    <dbReference type="NCBI Taxonomy" id="645462"/>
    <lineage>
        <taxon>Bacteria</taxon>
        <taxon>Bacillati</taxon>
        <taxon>Bacillota</taxon>
        <taxon>Clostridia</taxon>
        <taxon>Peptostreptococcales</taxon>
        <taxon>Peptostreptococcaceae</taxon>
        <taxon>Clostridioides</taxon>
    </lineage>
</organism>
<dbReference type="HOGENOM" id="CLU_065103_0_2_9"/>
<dbReference type="Gene3D" id="3.20.80.10">
    <property type="entry name" value="Regulatory factor, effector binding domain"/>
    <property type="match status" value="1"/>
</dbReference>
<dbReference type="Pfam" id="PF06445">
    <property type="entry name" value="GyrI-like"/>
    <property type="match status" value="1"/>
</dbReference>
<reference evidence="3 4" key="1">
    <citation type="journal article" date="2009" name="Genome Biol.">
        <title>Comparative genome and phenotypic analysis of Clostridium difficile 027 strains provides insight into the evolution of a hypervirulent bacterium.</title>
        <authorList>
            <person name="Stabler R.A."/>
            <person name="He M."/>
            <person name="Dawson L."/>
            <person name="Martin M."/>
            <person name="Valiente E."/>
            <person name="Corton C."/>
            <person name="Lawley T.D."/>
            <person name="Sebaihia M."/>
            <person name="Quail M.A."/>
            <person name="Rose G."/>
            <person name="Gerding D.N."/>
            <person name="Gibert M."/>
            <person name="Popoff M.R."/>
            <person name="Parkhill J."/>
            <person name="Dougan G."/>
            <person name="Wren B.W."/>
        </authorList>
    </citation>
    <scope>NUCLEOTIDE SEQUENCE [LARGE SCALE GENOMIC DNA]</scope>
    <source>
        <strain evidence="3 4">CD196</strain>
    </source>
</reference>
<dbReference type="PANTHER" id="PTHR30204">
    <property type="entry name" value="REDOX-CYCLING DRUG-SENSING TRANSCRIPTIONAL ACTIVATOR SOXR"/>
    <property type="match status" value="1"/>
</dbReference>
<dbReference type="PROSITE" id="PS50937">
    <property type="entry name" value="HTH_MERR_2"/>
    <property type="match status" value="1"/>
</dbReference>
<protein>
    <submittedName>
        <fullName evidence="3">MerR-family transcriptional activator</fullName>
    </submittedName>
</protein>
<dbReference type="InterPro" id="IPR029442">
    <property type="entry name" value="GyrI-like"/>
</dbReference>
<dbReference type="EMBL" id="FN538970">
    <property type="protein sequence ID" value="CBA62666.1"/>
    <property type="molecule type" value="Genomic_DNA"/>
</dbReference>
<feature type="domain" description="HTH merR-type" evidence="2">
    <location>
        <begin position="5"/>
        <end position="74"/>
    </location>
</feature>
<dbReference type="RefSeq" id="WP_009893097.1">
    <property type="nucleotide sequence ID" value="NC_013315.1"/>
</dbReference>
<dbReference type="GO" id="GO:0003677">
    <property type="term" value="F:DNA binding"/>
    <property type="evidence" value="ECO:0007669"/>
    <property type="project" value="UniProtKB-KW"/>
</dbReference>
<proteinExistence type="predicted"/>
<keyword evidence="1" id="KW-0238">DNA-binding</keyword>
<dbReference type="Proteomes" id="UP000002068">
    <property type="component" value="Chromosome"/>
</dbReference>
<evidence type="ECO:0000256" key="1">
    <source>
        <dbReference type="ARBA" id="ARBA00023125"/>
    </source>
</evidence>
<sequence length="272" mass="32410">MEKQYFTTGEFAKLCGISKQTLIFYDKIGIFSPEYKDKNNYRYYSVYQYDTLDILQSLREIGMSLEEIKEYIQNRTPQLCVKMLKEEEKKIREKIKKLRKISSKMQNRINITVEGISKMNSEEIYISKKFEEYLVLSSDLSNMSNSDFMMELIDFTNYCKSKNLYQGYELGVIVSNENIKNGDYLSISSFYLKIDKKIKDKKLYVKPEGMYACIKHIGKYEDSYKSYEKLKKYIYENEYKIIGNSYEESILDFFCESNEDNYMTEISIQVSR</sequence>
<gene>
    <name evidence="3" type="ordered locus">CD196_1388</name>
</gene>
<accession>A0A0H3N1X6</accession>
<dbReference type="PATRIC" id="fig|645462.16.peg.1478"/>
<dbReference type="SMART" id="SM00422">
    <property type="entry name" value="HTH_MERR"/>
    <property type="match status" value="1"/>
</dbReference>
<dbReference type="AlphaFoldDB" id="A0A0H3N1X6"/>
<evidence type="ECO:0000313" key="3">
    <source>
        <dbReference type="EMBL" id="CBA62666.1"/>
    </source>
</evidence>
<dbReference type="Pfam" id="PF13411">
    <property type="entry name" value="MerR_1"/>
    <property type="match status" value="1"/>
</dbReference>
<dbReference type="PANTHER" id="PTHR30204:SF85">
    <property type="entry name" value="MULTIDRUG-EFFLUX TRANSPORTER 2 REGULATOR"/>
    <property type="match status" value="1"/>
</dbReference>
<dbReference type="SUPFAM" id="SSF55136">
    <property type="entry name" value="Probable bacterial effector-binding domain"/>
    <property type="match status" value="1"/>
</dbReference>
<dbReference type="SUPFAM" id="SSF46955">
    <property type="entry name" value="Putative DNA-binding domain"/>
    <property type="match status" value="1"/>
</dbReference>
<dbReference type="GO" id="GO:0003700">
    <property type="term" value="F:DNA-binding transcription factor activity"/>
    <property type="evidence" value="ECO:0007669"/>
    <property type="project" value="InterPro"/>
</dbReference>
<dbReference type="InterPro" id="IPR047057">
    <property type="entry name" value="MerR_fam"/>
</dbReference>
<dbReference type="Gene3D" id="1.10.1660.10">
    <property type="match status" value="1"/>
</dbReference>
<dbReference type="KEGG" id="cdc:CD196_1388"/>
<dbReference type="InterPro" id="IPR009061">
    <property type="entry name" value="DNA-bd_dom_put_sf"/>
</dbReference>
<dbReference type="InterPro" id="IPR011256">
    <property type="entry name" value="Reg_factor_effector_dom_sf"/>
</dbReference>